<dbReference type="eggNOG" id="ENOG5031D2K">
    <property type="taxonomic scope" value="Bacteria"/>
</dbReference>
<organism evidence="3 4">
    <name type="scientific">Haliangium ochraceum (strain DSM 14365 / JCM 11303 / SMP-2)</name>
    <dbReference type="NCBI Taxonomy" id="502025"/>
    <lineage>
        <taxon>Bacteria</taxon>
        <taxon>Pseudomonadati</taxon>
        <taxon>Myxococcota</taxon>
        <taxon>Polyangia</taxon>
        <taxon>Haliangiales</taxon>
        <taxon>Kofleriaceae</taxon>
        <taxon>Haliangium</taxon>
    </lineage>
</organism>
<proteinExistence type="predicted"/>
<evidence type="ECO:0000256" key="1">
    <source>
        <dbReference type="SAM" id="MobiDB-lite"/>
    </source>
</evidence>
<dbReference type="AlphaFoldDB" id="D0LW85"/>
<feature type="compositionally biased region" description="Low complexity" evidence="1">
    <location>
        <begin position="50"/>
        <end position="65"/>
    </location>
</feature>
<dbReference type="EMBL" id="CP001804">
    <property type="protein sequence ID" value="ACY16017.1"/>
    <property type="molecule type" value="Genomic_DNA"/>
</dbReference>
<dbReference type="OrthoDB" id="5507043at2"/>
<dbReference type="Proteomes" id="UP000001880">
    <property type="component" value="Chromosome"/>
</dbReference>
<keyword evidence="2" id="KW-0732">Signal</keyword>
<feature type="compositionally biased region" description="Acidic residues" evidence="1">
    <location>
        <begin position="66"/>
        <end position="76"/>
    </location>
</feature>
<feature type="signal peptide" evidence="2">
    <location>
        <begin position="1"/>
        <end position="23"/>
    </location>
</feature>
<sequence length="459" mass="49605">MLMTRASLLASLAALGLCLGACRDKDDAPAATTGTETSAETTPQAEEPAQDPATAEDSAAAGDTEAAAEDGAEDAADAGSAQAEAPAAAALAGRDFIEEARMLYRAVACAGDAPLAAHLDAQVVAAHCKKLNQRKQRYGERYATGAKEFLATLRPEGLPDVVVYPFGGGDLISALVAYPDAREITTMSLEHGGDPRRIRDIDGAALAESLEAFRAEIGGMLEVSNNTSKNLSAAHVNLLPAQLSSFLVGLAAHGFEPVSVRYFTLAEDGSVQYLDDAAIAKLEDEDAKRLKYDWEPPNFSAAFSNVETRFRPLGGDASAPVRVHRHFAANLADVHLPKDGPLYRHLESKGRVSAMTKAASYLLWRNEFSNIRDYLLEHMEFMISDSTGIPPRYARRAGFVQIPLGRYESAFLPAPETHDADFLALWTEKPYRRVPFRFGYVDSAKQRHLLITKRAPAKE</sequence>
<feature type="region of interest" description="Disordered" evidence="1">
    <location>
        <begin position="26"/>
        <end position="81"/>
    </location>
</feature>
<dbReference type="HOGENOM" id="CLU_595508_0_0_7"/>
<accession>D0LW85</accession>
<name>D0LW85_HALO1</name>
<evidence type="ECO:0000256" key="2">
    <source>
        <dbReference type="SAM" id="SignalP"/>
    </source>
</evidence>
<dbReference type="KEGG" id="hoh:Hoch_3515"/>
<evidence type="ECO:0000313" key="3">
    <source>
        <dbReference type="EMBL" id="ACY16017.1"/>
    </source>
</evidence>
<gene>
    <name evidence="3" type="ordered locus">Hoch_3515</name>
</gene>
<keyword evidence="4" id="KW-1185">Reference proteome</keyword>
<feature type="compositionally biased region" description="Low complexity" evidence="1">
    <location>
        <begin position="29"/>
        <end position="43"/>
    </location>
</feature>
<reference evidence="3 4" key="1">
    <citation type="journal article" date="2010" name="Stand. Genomic Sci.">
        <title>Complete genome sequence of Haliangium ochraceum type strain (SMP-2).</title>
        <authorList>
            <consortium name="US DOE Joint Genome Institute (JGI-PGF)"/>
            <person name="Ivanova N."/>
            <person name="Daum C."/>
            <person name="Lang E."/>
            <person name="Abt B."/>
            <person name="Kopitz M."/>
            <person name="Saunders E."/>
            <person name="Lapidus A."/>
            <person name="Lucas S."/>
            <person name="Glavina Del Rio T."/>
            <person name="Nolan M."/>
            <person name="Tice H."/>
            <person name="Copeland A."/>
            <person name="Cheng J.F."/>
            <person name="Chen F."/>
            <person name="Bruce D."/>
            <person name="Goodwin L."/>
            <person name="Pitluck S."/>
            <person name="Mavromatis K."/>
            <person name="Pati A."/>
            <person name="Mikhailova N."/>
            <person name="Chen A."/>
            <person name="Palaniappan K."/>
            <person name="Land M."/>
            <person name="Hauser L."/>
            <person name="Chang Y.J."/>
            <person name="Jeffries C.D."/>
            <person name="Detter J.C."/>
            <person name="Brettin T."/>
            <person name="Rohde M."/>
            <person name="Goker M."/>
            <person name="Bristow J."/>
            <person name="Markowitz V."/>
            <person name="Eisen J.A."/>
            <person name="Hugenholtz P."/>
            <person name="Kyrpides N.C."/>
            <person name="Klenk H.P."/>
        </authorList>
    </citation>
    <scope>NUCLEOTIDE SEQUENCE [LARGE SCALE GENOMIC DNA]</scope>
    <source>
        <strain evidence="4">DSM 14365 / CIP 107738 / JCM 11303 / AJ 13395 / SMP-2</strain>
    </source>
</reference>
<evidence type="ECO:0000313" key="4">
    <source>
        <dbReference type="Proteomes" id="UP000001880"/>
    </source>
</evidence>
<evidence type="ECO:0008006" key="5">
    <source>
        <dbReference type="Google" id="ProtNLM"/>
    </source>
</evidence>
<feature type="chain" id="PRO_5003010632" description="Lipoprotein" evidence="2">
    <location>
        <begin position="24"/>
        <end position="459"/>
    </location>
</feature>
<protein>
    <recommendedName>
        <fullName evidence="5">Lipoprotein</fullName>
    </recommendedName>
</protein>
<dbReference type="RefSeq" id="WP_012828616.1">
    <property type="nucleotide sequence ID" value="NC_013440.1"/>
</dbReference>